<accession>A0A5C5XI49</accession>
<reference evidence="1 2" key="1">
    <citation type="submission" date="2019-02" db="EMBL/GenBank/DDBJ databases">
        <title>Deep-cultivation of Planctomycetes and their phenomic and genomic characterization uncovers novel biology.</title>
        <authorList>
            <person name="Wiegand S."/>
            <person name="Jogler M."/>
            <person name="Boedeker C."/>
            <person name="Pinto D."/>
            <person name="Vollmers J."/>
            <person name="Rivas-Marin E."/>
            <person name="Kohn T."/>
            <person name="Peeters S.H."/>
            <person name="Heuer A."/>
            <person name="Rast P."/>
            <person name="Oberbeckmann S."/>
            <person name="Bunk B."/>
            <person name="Jeske O."/>
            <person name="Meyerdierks A."/>
            <person name="Storesund J.E."/>
            <person name="Kallscheuer N."/>
            <person name="Luecker S."/>
            <person name="Lage O.M."/>
            <person name="Pohl T."/>
            <person name="Merkel B.J."/>
            <person name="Hornburger P."/>
            <person name="Mueller R.-W."/>
            <person name="Bruemmer F."/>
            <person name="Labrenz M."/>
            <person name="Spormann A.M."/>
            <person name="Op Den Camp H."/>
            <person name="Overmann J."/>
            <person name="Amann R."/>
            <person name="Jetten M.S.M."/>
            <person name="Mascher T."/>
            <person name="Medema M.H."/>
            <person name="Devos D.P."/>
            <person name="Kaster A.-K."/>
            <person name="Ovreas L."/>
            <person name="Rohde M."/>
            <person name="Galperin M.Y."/>
            <person name="Jogler C."/>
        </authorList>
    </citation>
    <scope>NUCLEOTIDE SEQUENCE [LARGE SCALE GENOMIC DNA]</scope>
    <source>
        <strain evidence="1 2">Pan54</strain>
    </source>
</reference>
<dbReference type="EMBL" id="SJPG01000001">
    <property type="protein sequence ID" value="TWT62484.1"/>
    <property type="molecule type" value="Genomic_DNA"/>
</dbReference>
<comment type="caution">
    <text evidence="1">The sequence shown here is derived from an EMBL/GenBank/DDBJ whole genome shotgun (WGS) entry which is preliminary data.</text>
</comment>
<organism evidence="1 2">
    <name type="scientific">Rubinisphaera italica</name>
    <dbReference type="NCBI Taxonomy" id="2527969"/>
    <lineage>
        <taxon>Bacteria</taxon>
        <taxon>Pseudomonadati</taxon>
        <taxon>Planctomycetota</taxon>
        <taxon>Planctomycetia</taxon>
        <taxon>Planctomycetales</taxon>
        <taxon>Planctomycetaceae</taxon>
        <taxon>Rubinisphaera</taxon>
    </lineage>
</organism>
<dbReference type="Proteomes" id="UP000316095">
    <property type="component" value="Unassembled WGS sequence"/>
</dbReference>
<dbReference type="AlphaFoldDB" id="A0A5C5XI49"/>
<sequence>MAHADHIIKQPQLLEDSPLHSYWAYSRDMTNDWMQNLAVCQKVLQTGTQVRQRQCWLEYEPDVRDVFRADILHRVWFTILKAADVEQNARHAEPIARSVLAAQMQVRIRCLKLILAGHQIDAARMRTLNEMRKNAEMWSDFLCGHLASKYQIDDVLFESKRAHTWGEQPLAVVFPELKLHDQSPASADLNWNLIAEIRKGESLNPLQVLVRKMLNCFPESAFDQQGLLRNFKQN</sequence>
<gene>
    <name evidence="1" type="ORF">Pan54_32260</name>
</gene>
<evidence type="ECO:0000313" key="2">
    <source>
        <dbReference type="Proteomes" id="UP000316095"/>
    </source>
</evidence>
<name>A0A5C5XI49_9PLAN</name>
<evidence type="ECO:0000313" key="1">
    <source>
        <dbReference type="EMBL" id="TWT62484.1"/>
    </source>
</evidence>
<protein>
    <submittedName>
        <fullName evidence="1">Uncharacterized protein</fullName>
    </submittedName>
</protein>
<proteinExistence type="predicted"/>
<keyword evidence="2" id="KW-1185">Reference proteome</keyword>